<keyword evidence="1 4" id="KW-0732">Signal</keyword>
<name>A0A0S4XQ11_9BACT</name>
<feature type="chain" id="PRO_5006629841" description="Outer membrane lipoprotein BamD-like domain-containing protein" evidence="4">
    <location>
        <begin position="27"/>
        <end position="216"/>
    </location>
</feature>
<reference evidence="6" key="1">
    <citation type="submission" date="2015-11" db="EMBL/GenBank/DDBJ databases">
        <authorList>
            <person name="Zhang Y."/>
            <person name="Guo Z."/>
        </authorList>
    </citation>
    <scope>NUCLEOTIDE SEQUENCE</scope>
    <source>
        <strain evidence="6">BN30871</strain>
    </source>
</reference>
<dbReference type="Pfam" id="PF13525">
    <property type="entry name" value="YfiO"/>
    <property type="match status" value="1"/>
</dbReference>
<evidence type="ECO:0000256" key="4">
    <source>
        <dbReference type="SAM" id="SignalP"/>
    </source>
</evidence>
<gene>
    <name evidence="6" type="ORF">BN3087_80032</name>
</gene>
<keyword evidence="2" id="KW-0472">Membrane</keyword>
<evidence type="ECO:0000256" key="1">
    <source>
        <dbReference type="ARBA" id="ARBA00022729"/>
    </source>
</evidence>
<dbReference type="Gene3D" id="1.25.40.10">
    <property type="entry name" value="Tetratricopeptide repeat domain"/>
    <property type="match status" value="1"/>
</dbReference>
<dbReference type="InterPro" id="IPR017689">
    <property type="entry name" value="BamD"/>
</dbReference>
<dbReference type="InterPro" id="IPR011990">
    <property type="entry name" value="TPR-like_helical_dom_sf"/>
</dbReference>
<feature type="signal peptide" evidence="4">
    <location>
        <begin position="1"/>
        <end position="26"/>
    </location>
</feature>
<proteinExistence type="predicted"/>
<dbReference type="InterPro" id="IPR039565">
    <property type="entry name" value="BamD-like"/>
</dbReference>
<keyword evidence="3" id="KW-0998">Cell outer membrane</keyword>
<evidence type="ECO:0000256" key="3">
    <source>
        <dbReference type="ARBA" id="ARBA00023237"/>
    </source>
</evidence>
<evidence type="ECO:0000313" key="6">
    <source>
        <dbReference type="EMBL" id="CUV66383.1"/>
    </source>
</evidence>
<dbReference type="EMBL" id="FAXN01000084">
    <property type="protein sequence ID" value="CUV66383.1"/>
    <property type="molecule type" value="Genomic_DNA"/>
</dbReference>
<organism evidence="6">
    <name type="scientific">Sulfurovum sp. enrichment culture clone C5</name>
    <dbReference type="NCBI Taxonomy" id="497650"/>
    <lineage>
        <taxon>Bacteria</taxon>
        <taxon>Pseudomonadati</taxon>
        <taxon>Campylobacterota</taxon>
        <taxon>Epsilonproteobacteria</taxon>
        <taxon>Campylobacterales</taxon>
        <taxon>Sulfurovaceae</taxon>
        <taxon>Sulfurovum</taxon>
        <taxon>environmental samples</taxon>
    </lineage>
</organism>
<accession>A0A0S4XQ11</accession>
<feature type="domain" description="Outer membrane lipoprotein BamD-like" evidence="5">
    <location>
        <begin position="31"/>
        <end position="181"/>
    </location>
</feature>
<dbReference type="AlphaFoldDB" id="A0A0S4XQ11"/>
<protein>
    <recommendedName>
        <fullName evidence="5">Outer membrane lipoprotein BamD-like domain-containing protein</fullName>
    </recommendedName>
</protein>
<sequence>MKRFKLAYIVLFLAVVVFTGCSSKSAGEVYDKSAQYWYQKIGDSIGNGDLDKADNYFISLKSEHPKSPLVESATMIIAHAHMDKEEYLLANYFFDEYTKKFGGFANSEYVEFMKIKASFLGIQRYYRDQKLIIDTIANAQSYIDAHPNSQYVPLVQSILIRLKMGQYLLNENVASLYDRTGKSEAAKIYRQKNSVSPINIEDIGKSDESMFDFIIN</sequence>
<dbReference type="NCBIfam" id="TIGR03302">
    <property type="entry name" value="OM_YfiO"/>
    <property type="match status" value="1"/>
</dbReference>
<evidence type="ECO:0000256" key="2">
    <source>
        <dbReference type="ARBA" id="ARBA00023136"/>
    </source>
</evidence>
<evidence type="ECO:0000259" key="5">
    <source>
        <dbReference type="Pfam" id="PF13525"/>
    </source>
</evidence>
<dbReference type="PROSITE" id="PS51257">
    <property type="entry name" value="PROKAR_LIPOPROTEIN"/>
    <property type="match status" value="1"/>
</dbReference>